<keyword evidence="2" id="KW-0378">Hydrolase</keyword>
<feature type="compositionally biased region" description="Acidic residues" evidence="1">
    <location>
        <begin position="113"/>
        <end position="124"/>
    </location>
</feature>
<feature type="region of interest" description="Disordered" evidence="1">
    <location>
        <begin position="110"/>
        <end position="152"/>
    </location>
</feature>
<protein>
    <submittedName>
        <fullName evidence="2">Alpha/beta hydrolase</fullName>
    </submittedName>
</protein>
<evidence type="ECO:0000256" key="1">
    <source>
        <dbReference type="SAM" id="MobiDB-lite"/>
    </source>
</evidence>
<dbReference type="GO" id="GO:0016787">
    <property type="term" value="F:hydrolase activity"/>
    <property type="evidence" value="ECO:0007669"/>
    <property type="project" value="UniProtKB-KW"/>
</dbReference>
<organism evidence="2 3">
    <name type="scientific">Pandoravirus inopinatum</name>
    <dbReference type="NCBI Taxonomy" id="1605721"/>
    <lineage>
        <taxon>Viruses</taxon>
        <taxon>Pandoravirus</taxon>
    </lineage>
</organism>
<dbReference type="SUPFAM" id="SSF53474">
    <property type="entry name" value="alpha/beta-Hydrolases"/>
    <property type="match status" value="1"/>
</dbReference>
<feature type="compositionally biased region" description="Low complexity" evidence="1">
    <location>
        <begin position="133"/>
        <end position="152"/>
    </location>
</feature>
<dbReference type="EMBL" id="KP136319">
    <property type="protein sequence ID" value="AJF98399.1"/>
    <property type="molecule type" value="Genomic_DNA"/>
</dbReference>
<name>A0A0B5J449_9VIRU</name>
<accession>A0A0B5J449</accession>
<dbReference type="KEGG" id="vg:23463316"/>
<proteinExistence type="predicted"/>
<evidence type="ECO:0000313" key="3">
    <source>
        <dbReference type="Proteomes" id="UP000202511"/>
    </source>
</evidence>
<dbReference type="RefSeq" id="YP_009120634.1">
    <property type="nucleotide sequence ID" value="NC_026440.1"/>
</dbReference>
<sequence length="343" mass="36447">MRRLVESRLFMAPTAPSYCTGGARVGEMYASSMAVEGVRGRVPYATTFDPSVGPGTSSGAGGGRTHGLIVYFHGNAEDIGMTAPRLCRLAAALGMHAMAIEYPGYGPLVAATNDDDDDDDDGDGGDNGTEPLSLTSFLSSSSPSSSSFVRRTVPSERATHAAARAAILSVLGRRWAESTSRIVLWGTSLGGAVATRLAADMSRAGSPPGALVVASTFATARDAARDLIGGPWWRFVGRDVFATVDHVPDIACPILFLHGAGRNHPGSSREPFGVGMCLGCTVARRRRARRHPQRPRRRRVCRAAGAGLSQRHRLLAAALIEPPARPARCFFRLNIINHHHTLL</sequence>
<dbReference type="Gene3D" id="3.40.50.1820">
    <property type="entry name" value="alpha/beta hydrolase"/>
    <property type="match status" value="1"/>
</dbReference>
<dbReference type="InterPro" id="IPR029058">
    <property type="entry name" value="AB_hydrolase_fold"/>
</dbReference>
<dbReference type="PANTHER" id="PTHR12277">
    <property type="entry name" value="ALPHA/BETA HYDROLASE DOMAIN-CONTAINING PROTEIN"/>
    <property type="match status" value="1"/>
</dbReference>
<reference evidence="2 3" key="1">
    <citation type="journal article" date="2015" name="Parasitol. Res.">
        <title>Viruses in close associations with free-living amoebae.</title>
        <authorList>
            <person name="Scheid P."/>
        </authorList>
    </citation>
    <scope>NUCLEOTIDE SEQUENCE [LARGE SCALE GENOMIC DNA]</scope>
    <source>
        <strain evidence="2">KlaHel</strain>
    </source>
</reference>
<evidence type="ECO:0000313" key="2">
    <source>
        <dbReference type="EMBL" id="AJF98399.1"/>
    </source>
</evidence>
<dbReference type="Proteomes" id="UP000202511">
    <property type="component" value="Segment"/>
</dbReference>
<dbReference type="GeneID" id="23463316"/>
<dbReference type="PANTHER" id="PTHR12277:SF81">
    <property type="entry name" value="PROTEIN ABHD13"/>
    <property type="match status" value="1"/>
</dbReference>